<keyword evidence="9" id="KW-1185">Reference proteome</keyword>
<sequence length="214" mass="21929">MPCCSDDTCSSSAAASGGYRAVLWIVLAINAVMFLVEIIAGLAAGSAALQADALDFFADAANYGISLFVLGLGIRWRASAALVKGASMGLFGLWVIGSVIWHAVHGTVPGWGTMGVVGAVALAANAACLGLLYAWRDGDANMRSVWICSRNDVIANLAVLAAALGVFGTGTGWPDLIVATIMAVLAIQGAATVTRQALSELRDHSSPDPAPLLR</sequence>
<feature type="transmembrane region" description="Helical" evidence="6">
    <location>
        <begin position="56"/>
        <end position="74"/>
    </location>
</feature>
<dbReference type="EMBL" id="FOMS01000017">
    <property type="protein sequence ID" value="SFE81913.1"/>
    <property type="molecule type" value="Genomic_DNA"/>
</dbReference>
<dbReference type="SUPFAM" id="SSF161111">
    <property type="entry name" value="Cation efflux protein transmembrane domain-like"/>
    <property type="match status" value="1"/>
</dbReference>
<dbReference type="InterPro" id="IPR050681">
    <property type="entry name" value="CDF/SLC30A"/>
</dbReference>
<feature type="transmembrane region" description="Helical" evidence="6">
    <location>
        <begin position="110"/>
        <end position="133"/>
    </location>
</feature>
<evidence type="ECO:0000256" key="2">
    <source>
        <dbReference type="ARBA" id="ARBA00022692"/>
    </source>
</evidence>
<evidence type="ECO:0000256" key="1">
    <source>
        <dbReference type="ARBA" id="ARBA00004141"/>
    </source>
</evidence>
<keyword evidence="3" id="KW-0862">Zinc</keyword>
<feature type="transmembrane region" description="Helical" evidence="6">
    <location>
        <begin position="153"/>
        <end position="170"/>
    </location>
</feature>
<protein>
    <submittedName>
        <fullName evidence="8">Cation efflux family protein</fullName>
    </submittedName>
</protein>
<keyword evidence="3" id="KW-0813">Transport</keyword>
<proteinExistence type="predicted"/>
<evidence type="ECO:0000313" key="8">
    <source>
        <dbReference type="EMBL" id="SFE81913.1"/>
    </source>
</evidence>
<dbReference type="Gene3D" id="1.20.1510.10">
    <property type="entry name" value="Cation efflux protein transmembrane domain"/>
    <property type="match status" value="1"/>
</dbReference>
<dbReference type="PANTHER" id="PTHR11562:SF17">
    <property type="entry name" value="RE54080P-RELATED"/>
    <property type="match status" value="1"/>
</dbReference>
<dbReference type="GO" id="GO:0005385">
    <property type="term" value="F:zinc ion transmembrane transporter activity"/>
    <property type="evidence" value="ECO:0007669"/>
    <property type="project" value="TreeGrafter"/>
</dbReference>
<dbReference type="OrthoDB" id="9799649at2"/>
<keyword evidence="5 6" id="KW-0472">Membrane</keyword>
<keyword evidence="3" id="KW-0864">Zinc transport</keyword>
<reference evidence="8 9" key="1">
    <citation type="submission" date="2016-10" db="EMBL/GenBank/DDBJ databases">
        <authorList>
            <person name="Varghese N."/>
            <person name="Submissions S."/>
        </authorList>
    </citation>
    <scope>NUCLEOTIDE SEQUENCE [LARGE SCALE GENOMIC DNA]</scope>
    <source>
        <strain evidence="9">YIM D21,KCTC 23444,ACCC 10710</strain>
    </source>
</reference>
<evidence type="ECO:0000256" key="6">
    <source>
        <dbReference type="SAM" id="Phobius"/>
    </source>
</evidence>
<dbReference type="RefSeq" id="WP_149758418.1">
    <property type="nucleotide sequence ID" value="NZ_FOMS01000017.1"/>
</dbReference>
<gene>
    <name evidence="8" type="ORF">SAMN04515678_11776</name>
</gene>
<feature type="domain" description="Cation efflux protein transmembrane" evidence="7">
    <location>
        <begin position="23"/>
        <end position="201"/>
    </location>
</feature>
<dbReference type="Pfam" id="PF01545">
    <property type="entry name" value="Cation_efflux"/>
    <property type="match status" value="1"/>
</dbReference>
<keyword evidence="2 6" id="KW-0812">Transmembrane</keyword>
<dbReference type="InterPro" id="IPR058533">
    <property type="entry name" value="Cation_efflux_TM"/>
</dbReference>
<evidence type="ECO:0000313" key="9">
    <source>
        <dbReference type="Proteomes" id="UP000325289"/>
    </source>
</evidence>
<dbReference type="GO" id="GO:0005886">
    <property type="term" value="C:plasma membrane"/>
    <property type="evidence" value="ECO:0007669"/>
    <property type="project" value="TreeGrafter"/>
</dbReference>
<keyword evidence="4 6" id="KW-1133">Transmembrane helix</keyword>
<dbReference type="Proteomes" id="UP000325289">
    <property type="component" value="Unassembled WGS sequence"/>
</dbReference>
<evidence type="ECO:0000256" key="4">
    <source>
        <dbReference type="ARBA" id="ARBA00022989"/>
    </source>
</evidence>
<keyword evidence="3" id="KW-0406">Ion transport</keyword>
<feature type="transmembrane region" description="Helical" evidence="6">
    <location>
        <begin position="176"/>
        <end position="194"/>
    </location>
</feature>
<name>A0A1I2DNS7_9RHOB</name>
<dbReference type="AlphaFoldDB" id="A0A1I2DNS7"/>
<accession>A0A1I2DNS7</accession>
<evidence type="ECO:0000256" key="3">
    <source>
        <dbReference type="ARBA" id="ARBA00022906"/>
    </source>
</evidence>
<feature type="transmembrane region" description="Helical" evidence="6">
    <location>
        <begin position="86"/>
        <end position="104"/>
    </location>
</feature>
<feature type="transmembrane region" description="Helical" evidence="6">
    <location>
        <begin position="21"/>
        <end position="44"/>
    </location>
</feature>
<comment type="subcellular location">
    <subcellularLocation>
        <location evidence="1">Membrane</location>
        <topology evidence="1">Multi-pass membrane protein</topology>
    </subcellularLocation>
</comment>
<evidence type="ECO:0000259" key="7">
    <source>
        <dbReference type="Pfam" id="PF01545"/>
    </source>
</evidence>
<dbReference type="InterPro" id="IPR027469">
    <property type="entry name" value="Cation_efflux_TMD_sf"/>
</dbReference>
<organism evidence="8 9">
    <name type="scientific">Roseivivax sediminis</name>
    <dbReference type="NCBI Taxonomy" id="936889"/>
    <lineage>
        <taxon>Bacteria</taxon>
        <taxon>Pseudomonadati</taxon>
        <taxon>Pseudomonadota</taxon>
        <taxon>Alphaproteobacteria</taxon>
        <taxon>Rhodobacterales</taxon>
        <taxon>Roseobacteraceae</taxon>
        <taxon>Roseivivax</taxon>
    </lineage>
</organism>
<dbReference type="PANTHER" id="PTHR11562">
    <property type="entry name" value="CATION EFFLUX PROTEIN/ ZINC TRANSPORTER"/>
    <property type="match status" value="1"/>
</dbReference>
<evidence type="ECO:0000256" key="5">
    <source>
        <dbReference type="ARBA" id="ARBA00023136"/>
    </source>
</evidence>